<feature type="compositionally biased region" description="Polar residues" evidence="1">
    <location>
        <begin position="16"/>
        <end position="26"/>
    </location>
</feature>
<accession>A0A1I0MWL9</accession>
<protein>
    <submittedName>
        <fullName evidence="2">Uncharacterized protein</fullName>
    </submittedName>
</protein>
<feature type="region of interest" description="Disordered" evidence="1">
    <location>
        <begin position="1"/>
        <end position="28"/>
    </location>
</feature>
<evidence type="ECO:0000256" key="1">
    <source>
        <dbReference type="SAM" id="MobiDB-lite"/>
    </source>
</evidence>
<dbReference type="EMBL" id="FOJA01000001">
    <property type="protein sequence ID" value="SEV93192.1"/>
    <property type="molecule type" value="Genomic_DNA"/>
</dbReference>
<dbReference type="Proteomes" id="UP000198518">
    <property type="component" value="Unassembled WGS sequence"/>
</dbReference>
<organism evidence="2 3">
    <name type="scientific">Halobacterium jilantaiense</name>
    <dbReference type="NCBI Taxonomy" id="355548"/>
    <lineage>
        <taxon>Archaea</taxon>
        <taxon>Methanobacteriati</taxon>
        <taxon>Methanobacteriota</taxon>
        <taxon>Stenosarchaea group</taxon>
        <taxon>Halobacteria</taxon>
        <taxon>Halobacteriales</taxon>
        <taxon>Halobacteriaceae</taxon>
        <taxon>Halobacterium</taxon>
    </lineage>
</organism>
<proteinExistence type="predicted"/>
<sequence>MAAAAGCLGREDTDGDSTTDNATTASFDPATDLPYGEWLRTAADDLLFAYADLDAVPTIGSDAALDESLEDPLVTYPLRLNQAVIGLGQLQLSFAGLTSAISSETESESTVSEVTVLDRTIVAEGAFATDTLDERLVEPTDQTWGIAYEQTDQVQGYDQYEPAEIPDSFDDDPPVVAVSPEAVVVGPDANRVQALITGRNGRDAGFFEADETLAQLFELAGAGDLVVGEIGARSDRSLGVRETFDGELHFEPRAGEDSLASLAFGDSGDTVSSQFALSADDRTEDRRDTIESRFGTAAVEDSVSVSATDGRITVDGTYTLQRLGLTNGQRSESGALSQEDAAELVSPDALAFQYEPPGEQQFGELWVSVTEETDAAALRVDAASGGYTEIQPQDRPIGTGDSVAVQVDPNGDSVTVSVVDDDGAAGELTSQSVPTDELSETAASRAVPTDALSFSYESPNSGEYGSLTVEVVADVSAETLVARPQNAPGVFTDRTGSLASDSPVETGTTLETAVSPDGDEVTVYATVDDATGVVARWQGPE</sequence>
<keyword evidence="3" id="KW-1185">Reference proteome</keyword>
<name>A0A1I0MWL9_9EURY</name>
<feature type="compositionally biased region" description="Polar residues" evidence="1">
    <location>
        <begin position="494"/>
        <end position="512"/>
    </location>
</feature>
<dbReference type="RefSeq" id="WP_089667605.1">
    <property type="nucleotide sequence ID" value="NZ_FOJA01000001.1"/>
</dbReference>
<dbReference type="OrthoDB" id="275701at2157"/>
<feature type="region of interest" description="Disordered" evidence="1">
    <location>
        <begin position="488"/>
        <end position="514"/>
    </location>
</feature>
<dbReference type="AlphaFoldDB" id="A0A1I0MWL9"/>
<evidence type="ECO:0000313" key="3">
    <source>
        <dbReference type="Proteomes" id="UP000198518"/>
    </source>
</evidence>
<reference evidence="2 3" key="1">
    <citation type="submission" date="2016-10" db="EMBL/GenBank/DDBJ databases">
        <authorList>
            <person name="de Groot N.N."/>
        </authorList>
    </citation>
    <scope>NUCLEOTIDE SEQUENCE [LARGE SCALE GENOMIC DNA]</scope>
    <source>
        <strain evidence="2 3">CGMCC 1.5337</strain>
    </source>
</reference>
<evidence type="ECO:0000313" key="2">
    <source>
        <dbReference type="EMBL" id="SEV93192.1"/>
    </source>
</evidence>
<gene>
    <name evidence="2" type="ORF">SAMN04487945_0434</name>
</gene>